<feature type="compositionally biased region" description="Polar residues" evidence="2">
    <location>
        <begin position="76"/>
        <end position="104"/>
    </location>
</feature>
<keyword evidence="3" id="KW-0472">Membrane</keyword>
<evidence type="ECO:0000313" key="5">
    <source>
        <dbReference type="Proteomes" id="UP000287374"/>
    </source>
</evidence>
<name>A0ABY0CGA5_9GAMM</name>
<evidence type="ECO:0000256" key="2">
    <source>
        <dbReference type="SAM" id="MobiDB-lite"/>
    </source>
</evidence>
<proteinExistence type="predicted"/>
<keyword evidence="3" id="KW-0812">Transmembrane</keyword>
<evidence type="ECO:0000256" key="3">
    <source>
        <dbReference type="SAM" id="Phobius"/>
    </source>
</evidence>
<protein>
    <submittedName>
        <fullName evidence="4">Uncharacterized protein</fullName>
    </submittedName>
</protein>
<feature type="transmembrane region" description="Helical" evidence="3">
    <location>
        <begin position="277"/>
        <end position="294"/>
    </location>
</feature>
<feature type="compositionally biased region" description="Low complexity" evidence="2">
    <location>
        <begin position="105"/>
        <end position="194"/>
    </location>
</feature>
<evidence type="ECO:0000256" key="1">
    <source>
        <dbReference type="SAM" id="Coils"/>
    </source>
</evidence>
<dbReference type="Proteomes" id="UP000287374">
    <property type="component" value="Unassembled WGS sequence"/>
</dbReference>
<keyword evidence="1" id="KW-0175">Coiled coil</keyword>
<feature type="coiled-coil region" evidence="1">
    <location>
        <begin position="293"/>
        <end position="320"/>
    </location>
</feature>
<comment type="caution">
    <text evidence="4">The sequence shown here is derived from an EMBL/GenBank/DDBJ whole genome shotgun (WGS) entry which is preliminary data.</text>
</comment>
<keyword evidence="3" id="KW-1133">Transmembrane helix</keyword>
<sequence>MYTRKDYRQFFGGYKRPTKTPSRPLIQTRGLKERLSDEQKLVAELYKEGYEELKEIFEATREADRRLDRMAHEFDQNNLNYSTTSVDSSNSGQTVQNGASYSSGQTADSQSTNSTSQSTNSADSQSTNSTDSQSTNSADSQSTNSADSQSTNSADSQSTNSAGSQSTNSTDSQSTNSTGSQSNNSTDSDATSTAPRRRPANPRDNLAISAACKLLLDQMFYDVREKAGSFAVAVNLLEPMFRSKANPWLERLIAAYVFAKKEREVTPEMYATISCKSKYILIALLIIVANIFIYEKLKELEKLFSEVNELQKRYDQALLQHGGDVAAVNQILTKLEAIAKQKEYYEKALHEISTVVRELDEGEKSYVQKLLTNYIHSNITNEAHRNFEVKEHLKNTSDSIESPGYREMAKIGSVDGAIFHCEDQVKKLSSDINGINERLQEVQERTMKKKALVEEVGTNLDKTQAKLKEKTKYLGVFFKQPSEPKETEQYNTHIPSLE</sequence>
<accession>A0ABY0CGA5</accession>
<dbReference type="RefSeq" id="WP_126955586.1">
    <property type="nucleotide sequence ID" value="NZ_RZGW01000015.1"/>
</dbReference>
<keyword evidence="5" id="KW-1185">Reference proteome</keyword>
<organism evidence="4 5">
    <name type="scientific">Legionella qingyii</name>
    <dbReference type="NCBI Taxonomy" id="2184757"/>
    <lineage>
        <taxon>Bacteria</taxon>
        <taxon>Pseudomonadati</taxon>
        <taxon>Pseudomonadota</taxon>
        <taxon>Gammaproteobacteria</taxon>
        <taxon>Legionellales</taxon>
        <taxon>Legionellaceae</taxon>
        <taxon>Legionella</taxon>
    </lineage>
</organism>
<reference evidence="4 5" key="1">
    <citation type="submission" date="2018-12" db="EMBL/GenBank/DDBJ databases">
        <title>Legionella sp,whole genome shotgun sequence.</title>
        <authorList>
            <person name="Wu H."/>
        </authorList>
    </citation>
    <scope>NUCLEOTIDE SEQUENCE [LARGE SCALE GENOMIC DNA]</scope>
    <source>
        <strain evidence="5">km489</strain>
    </source>
</reference>
<feature type="region of interest" description="Disordered" evidence="2">
    <location>
        <begin position="74"/>
        <end position="204"/>
    </location>
</feature>
<dbReference type="EMBL" id="RZGX01000017">
    <property type="protein sequence ID" value="RUR21374.1"/>
    <property type="molecule type" value="Genomic_DNA"/>
</dbReference>
<evidence type="ECO:0000313" key="4">
    <source>
        <dbReference type="EMBL" id="RUR21374.1"/>
    </source>
</evidence>
<gene>
    <name evidence="4" type="ORF">ELY20_12815</name>
</gene>